<dbReference type="InterPro" id="IPR018769">
    <property type="entry name" value="VgrG2_DUF2345"/>
</dbReference>
<proteinExistence type="predicted"/>
<dbReference type="EMBL" id="NHOI01000048">
    <property type="protein sequence ID" value="OVZ79839.1"/>
    <property type="molecule type" value="Genomic_DNA"/>
</dbReference>
<gene>
    <name evidence="2" type="ORF">CBW57_23110</name>
</gene>
<feature type="non-terminal residue" evidence="2">
    <location>
        <position position="1"/>
    </location>
</feature>
<accession>A0A208ZHE5</accession>
<evidence type="ECO:0000313" key="3">
    <source>
        <dbReference type="Proteomes" id="UP000196440"/>
    </source>
</evidence>
<protein>
    <recommendedName>
        <fullName evidence="1">DUF2345 domain-containing protein</fullName>
    </recommendedName>
</protein>
<dbReference type="Proteomes" id="UP000196440">
    <property type="component" value="Unassembled WGS sequence"/>
</dbReference>
<organism evidence="2 3">
    <name type="scientific">Yersinia intermedia</name>
    <dbReference type="NCBI Taxonomy" id="631"/>
    <lineage>
        <taxon>Bacteria</taxon>
        <taxon>Pseudomonadati</taxon>
        <taxon>Pseudomonadota</taxon>
        <taxon>Gammaproteobacteria</taxon>
        <taxon>Enterobacterales</taxon>
        <taxon>Yersiniaceae</taxon>
        <taxon>Yersinia</taxon>
    </lineage>
</organism>
<evidence type="ECO:0000259" key="1">
    <source>
        <dbReference type="Pfam" id="PF10106"/>
    </source>
</evidence>
<reference evidence="2 3" key="1">
    <citation type="submission" date="2017-05" db="EMBL/GenBank/DDBJ databases">
        <title>Whole genome sequencing of Yersinia kristensenii.</title>
        <authorList>
            <person name="Campioni F."/>
        </authorList>
    </citation>
    <scope>NUCLEOTIDE SEQUENCE [LARGE SCALE GENOMIC DNA]</scope>
    <source>
        <strain evidence="2 3">CFSAN060536</strain>
    </source>
</reference>
<dbReference type="RefSeq" id="WP_140414549.1">
    <property type="nucleotide sequence ID" value="NZ_NHOI01000048.1"/>
</dbReference>
<comment type="caution">
    <text evidence="2">The sequence shown here is derived from an EMBL/GenBank/DDBJ whole genome shotgun (WGS) entry which is preliminary data.</text>
</comment>
<dbReference type="AlphaFoldDB" id="A0A208ZHE5"/>
<evidence type="ECO:0000313" key="2">
    <source>
        <dbReference type="EMBL" id="OVZ79839.1"/>
    </source>
</evidence>
<dbReference type="Pfam" id="PF10106">
    <property type="entry name" value="DUF2345"/>
    <property type="match status" value="1"/>
</dbReference>
<sequence length="111" mass="11830">EGAKLVANQGDVEIQAQHNTLALFAKQQVTITSSEDEIIITTPKTLTLNGGGSYLKLSQSGIEHGSAGDYIVKAPRYQVPMSGASLNTEVPVFDKTSLELLPPETDGNMSR</sequence>
<name>A0A208ZHE5_YERIN</name>
<feature type="domain" description="DUF2345" evidence="1">
    <location>
        <begin position="2"/>
        <end position="79"/>
    </location>
</feature>